<evidence type="ECO:0000256" key="4">
    <source>
        <dbReference type="ARBA" id="ARBA00023088"/>
    </source>
</evidence>
<dbReference type="Proteomes" id="UP000051658">
    <property type="component" value="Unassembled WGS sequence"/>
</dbReference>
<name>A0A0R2HY28_CARDV</name>
<keyword evidence="2" id="KW-0964">Secreted</keyword>
<gene>
    <name evidence="9" type="ORF">IV74_GL000275</name>
</gene>
<dbReference type="PATRIC" id="fig|1449336.4.peg.280"/>
<evidence type="ECO:0000313" key="9">
    <source>
        <dbReference type="EMBL" id="KRN57294.1"/>
    </source>
</evidence>
<reference evidence="9 10" key="1">
    <citation type="journal article" date="2015" name="Genome Announc.">
        <title>Expanding the biotechnology potential of lactobacilli through comparative genomics of 213 strains and associated genera.</title>
        <authorList>
            <person name="Sun Z."/>
            <person name="Harris H.M."/>
            <person name="McCann A."/>
            <person name="Guo C."/>
            <person name="Argimon S."/>
            <person name="Zhang W."/>
            <person name="Yang X."/>
            <person name="Jeffery I.B."/>
            <person name="Cooney J.C."/>
            <person name="Kagawa T.F."/>
            <person name="Liu W."/>
            <person name="Song Y."/>
            <person name="Salvetti E."/>
            <person name="Wrobel A."/>
            <person name="Rasinkangas P."/>
            <person name="Parkhill J."/>
            <person name="Rea M.C."/>
            <person name="O'Sullivan O."/>
            <person name="Ritari J."/>
            <person name="Douillard F.P."/>
            <person name="Paul Ross R."/>
            <person name="Yang R."/>
            <person name="Briner A.E."/>
            <person name="Felis G.E."/>
            <person name="de Vos W.M."/>
            <person name="Barrangou R."/>
            <person name="Klaenhammer T.R."/>
            <person name="Caufield P.W."/>
            <person name="Cui Y."/>
            <person name="Zhang H."/>
            <person name="O'Toole P.W."/>
        </authorList>
    </citation>
    <scope>NUCLEOTIDE SEQUENCE [LARGE SCALE GENOMIC DNA]</scope>
    <source>
        <strain evidence="9 10">DSM 20623</strain>
    </source>
</reference>
<feature type="domain" description="Gram-positive cocci surface proteins LPxTG" evidence="8">
    <location>
        <begin position="50"/>
        <end position="87"/>
    </location>
</feature>
<feature type="chain" id="PRO_5006418005" description="Gram-positive cocci surface proteins LPxTG domain-containing protein" evidence="7">
    <location>
        <begin position="19"/>
        <end position="87"/>
    </location>
</feature>
<keyword evidence="10" id="KW-1185">Reference proteome</keyword>
<keyword evidence="6" id="KW-0472">Membrane</keyword>
<organism evidence="9 10">
    <name type="scientific">Carnobacterium divergens DSM 20623</name>
    <dbReference type="NCBI Taxonomy" id="1449336"/>
    <lineage>
        <taxon>Bacteria</taxon>
        <taxon>Bacillati</taxon>
        <taxon>Bacillota</taxon>
        <taxon>Bacilli</taxon>
        <taxon>Lactobacillales</taxon>
        <taxon>Carnobacteriaceae</taxon>
        <taxon>Carnobacterium</taxon>
    </lineage>
</organism>
<dbReference type="NCBIfam" id="TIGR01167">
    <property type="entry name" value="LPXTG_anchor"/>
    <property type="match status" value="1"/>
</dbReference>
<accession>A0A0R2HY28</accession>
<dbReference type="Pfam" id="PF00746">
    <property type="entry name" value="Gram_pos_anchor"/>
    <property type="match status" value="1"/>
</dbReference>
<keyword evidence="6" id="KW-1133">Transmembrane helix</keyword>
<dbReference type="EMBL" id="JQBS01000007">
    <property type="protein sequence ID" value="KRN57294.1"/>
    <property type="molecule type" value="Genomic_DNA"/>
</dbReference>
<comment type="caution">
    <text evidence="9">The sequence shown here is derived from an EMBL/GenBank/DDBJ whole genome shotgun (WGS) entry which is preliminary data.</text>
</comment>
<keyword evidence="3 7" id="KW-0732">Signal</keyword>
<evidence type="ECO:0000256" key="7">
    <source>
        <dbReference type="SAM" id="SignalP"/>
    </source>
</evidence>
<feature type="signal peptide" evidence="7">
    <location>
        <begin position="1"/>
        <end position="18"/>
    </location>
</feature>
<keyword evidence="1" id="KW-0134">Cell wall</keyword>
<feature type="compositionally biased region" description="Basic and acidic residues" evidence="5">
    <location>
        <begin position="35"/>
        <end position="48"/>
    </location>
</feature>
<evidence type="ECO:0000256" key="5">
    <source>
        <dbReference type="SAM" id="MobiDB-lite"/>
    </source>
</evidence>
<evidence type="ECO:0000313" key="10">
    <source>
        <dbReference type="Proteomes" id="UP000051658"/>
    </source>
</evidence>
<dbReference type="InterPro" id="IPR019931">
    <property type="entry name" value="LPXTG_anchor"/>
</dbReference>
<dbReference type="AlphaFoldDB" id="A0A0R2HY28"/>
<keyword evidence="6" id="KW-0812">Transmembrane</keyword>
<protein>
    <recommendedName>
        <fullName evidence="8">Gram-positive cocci surface proteins LPxTG domain-containing protein</fullName>
    </recommendedName>
</protein>
<keyword evidence="4" id="KW-0572">Peptidoglycan-anchor</keyword>
<proteinExistence type="predicted"/>
<evidence type="ECO:0000259" key="8">
    <source>
        <dbReference type="PROSITE" id="PS50847"/>
    </source>
</evidence>
<evidence type="ECO:0000256" key="2">
    <source>
        <dbReference type="ARBA" id="ARBA00022525"/>
    </source>
</evidence>
<sequence>MIGFILALLMVFPYSACADSNKSQARIEFTGSYEEPPKPLPIEKEPPKKLPQTGDHMSLNSFLIGMLIINSALIVLLKNKKNKKEIN</sequence>
<evidence type="ECO:0000256" key="1">
    <source>
        <dbReference type="ARBA" id="ARBA00022512"/>
    </source>
</evidence>
<evidence type="ECO:0000256" key="3">
    <source>
        <dbReference type="ARBA" id="ARBA00022729"/>
    </source>
</evidence>
<feature type="region of interest" description="Disordered" evidence="5">
    <location>
        <begin position="32"/>
        <end position="51"/>
    </location>
</feature>
<feature type="transmembrane region" description="Helical" evidence="6">
    <location>
        <begin position="57"/>
        <end position="77"/>
    </location>
</feature>
<dbReference type="PROSITE" id="PS50847">
    <property type="entry name" value="GRAM_POS_ANCHORING"/>
    <property type="match status" value="1"/>
</dbReference>
<evidence type="ECO:0000256" key="6">
    <source>
        <dbReference type="SAM" id="Phobius"/>
    </source>
</evidence>